<dbReference type="EMBL" id="CVQH01022139">
    <property type="protein sequence ID" value="CRK32447.1"/>
    <property type="molecule type" value="Genomic_DNA"/>
</dbReference>
<dbReference type="Proteomes" id="UP000044602">
    <property type="component" value="Unassembled WGS sequence"/>
</dbReference>
<feature type="compositionally biased region" description="Low complexity" evidence="4">
    <location>
        <begin position="743"/>
        <end position="761"/>
    </location>
</feature>
<evidence type="ECO:0000256" key="3">
    <source>
        <dbReference type="SAM" id="Coils"/>
    </source>
</evidence>
<dbReference type="STRING" id="100787.A0A0G4MDY2"/>
<feature type="compositionally biased region" description="Basic residues" evidence="4">
    <location>
        <begin position="803"/>
        <end position="820"/>
    </location>
</feature>
<feature type="compositionally biased region" description="Basic and acidic residues" evidence="4">
    <location>
        <begin position="720"/>
        <end position="729"/>
    </location>
</feature>
<dbReference type="Pfam" id="PF11559">
    <property type="entry name" value="ADIP"/>
    <property type="match status" value="1"/>
</dbReference>
<evidence type="ECO:0000256" key="2">
    <source>
        <dbReference type="ARBA" id="ARBA00023054"/>
    </source>
</evidence>
<evidence type="ECO:0000313" key="6">
    <source>
        <dbReference type="Proteomes" id="UP000044602"/>
    </source>
</evidence>
<feature type="region of interest" description="Disordered" evidence="4">
    <location>
        <begin position="1"/>
        <end position="24"/>
    </location>
</feature>
<comment type="similarity">
    <text evidence="1">Belongs to the ADIP family.</text>
</comment>
<feature type="coiled-coil region" evidence="3">
    <location>
        <begin position="130"/>
        <end position="192"/>
    </location>
</feature>
<feature type="compositionally biased region" description="Basic and acidic residues" evidence="4">
    <location>
        <begin position="785"/>
        <end position="797"/>
    </location>
</feature>
<name>A0A0G4MDY2_VERLO</name>
<dbReference type="InterPro" id="IPR021622">
    <property type="entry name" value="Afadin/alpha-actinin-bd"/>
</dbReference>
<organism evidence="5 6">
    <name type="scientific">Verticillium longisporum</name>
    <name type="common">Verticillium dahliae var. longisporum</name>
    <dbReference type="NCBI Taxonomy" id="100787"/>
    <lineage>
        <taxon>Eukaryota</taxon>
        <taxon>Fungi</taxon>
        <taxon>Dikarya</taxon>
        <taxon>Ascomycota</taxon>
        <taxon>Pezizomycotina</taxon>
        <taxon>Sordariomycetes</taxon>
        <taxon>Hypocreomycetidae</taxon>
        <taxon>Glomerellales</taxon>
        <taxon>Plectosphaerellaceae</taxon>
        <taxon>Verticillium</taxon>
    </lineage>
</organism>
<keyword evidence="6" id="KW-1185">Reference proteome</keyword>
<feature type="region of interest" description="Disordered" evidence="4">
    <location>
        <begin position="500"/>
        <end position="842"/>
    </location>
</feature>
<feature type="compositionally biased region" description="Basic and acidic residues" evidence="4">
    <location>
        <begin position="532"/>
        <end position="551"/>
    </location>
</feature>
<feature type="compositionally biased region" description="Pro residues" evidence="4">
    <location>
        <begin position="607"/>
        <end position="616"/>
    </location>
</feature>
<evidence type="ECO:0000313" key="5">
    <source>
        <dbReference type="EMBL" id="CRK32447.1"/>
    </source>
</evidence>
<gene>
    <name evidence="5" type="ORF">BN1708_016109</name>
</gene>
<feature type="compositionally biased region" description="Basic residues" evidence="4">
    <location>
        <begin position="730"/>
        <end position="741"/>
    </location>
</feature>
<feature type="compositionally biased region" description="Basic and acidic residues" evidence="4">
    <location>
        <begin position="617"/>
        <end position="626"/>
    </location>
</feature>
<dbReference type="AlphaFoldDB" id="A0A0G4MDY2"/>
<evidence type="ECO:0000256" key="4">
    <source>
        <dbReference type="SAM" id="MobiDB-lite"/>
    </source>
</evidence>
<protein>
    <recommendedName>
        <fullName evidence="7">NIMA interactive protein</fullName>
    </recommendedName>
</protein>
<keyword evidence="2 3" id="KW-0175">Coiled coil</keyword>
<reference evidence="5 6" key="1">
    <citation type="submission" date="2015-05" db="EMBL/GenBank/DDBJ databases">
        <authorList>
            <person name="Wang D.B."/>
            <person name="Wang M."/>
        </authorList>
    </citation>
    <scope>NUCLEOTIDE SEQUENCE [LARGE SCALE GENOMIC DNA]</scope>
    <source>
        <strain evidence="5">VL1</strain>
    </source>
</reference>
<evidence type="ECO:0008006" key="7">
    <source>
        <dbReference type="Google" id="ProtNLM"/>
    </source>
</evidence>
<feature type="compositionally biased region" description="Pro residues" evidence="4">
    <location>
        <begin position="696"/>
        <end position="706"/>
    </location>
</feature>
<feature type="region of interest" description="Disordered" evidence="4">
    <location>
        <begin position="435"/>
        <end position="456"/>
    </location>
</feature>
<sequence>MPLTETPLIPTLSTNAPTSTRPQSHLQHHLCPWFHDHTSPATPLTPPSTAGIMADKDNDNDNLRTASLYINNQLLSRGLLSDGQSIDFARPERNPGGVDATMGRVMSIINDLILRRDRDAQNREALSTTLRTLRAENLKATNDVSRLTEKHADARRKLEIAEASETAARTQLKSADAAVRGLKEEMARAKVLVAQTRASCATEVRRRDRQIDGLKKQLGDAGRARGSSKSSIVTVISVVGDVGAEERSRAGATPGAADLRSETNQFLTELTRNLSGENTALLAVVRRTLGKLKDMSGWDKGASQGDGHAVALQTNCDEMERELEVILEHLQTILTNPSFVPIEEVESREEEINRLKEGWVKMESRWQEAVHLMDGWRKRLVANGRGVNMEELDMGLRLSPIRVRQTRDYKPEPEPEPVADSHLSFIQEECTQDLDALRSSPGPEPVEEEESLDLEPAHEYDVEVQDEHDYASESSIFEDEIDDVDVDVSEPNIEILQQSTAFLSSSPLPPRPQLSPLKETNTAGNRGASEAKSSHEKHSDYSIKAEGKAWDLGDDSNVPEPSSHRFRLPRSPLKAMRAVTPEIEEKPRTASAASDASMDELALDQPPSAPPSPSPLPRERTRDLRKPANAKVVVQKKPDTKPEPPAKPAPSRTNGRRRIVSDKSVDENLPPAPAIQQTPRTRRDISPRHVSSRLPLPRPANPPPQQSPLTMATIAAKLAASEREADAARVRAKLKAARGNKRSAGAISASAPAAFQPPSTATGAAESDQHQPPTIAEVPGNEDVDPVKRSVQGRDEEQPQPLPKRKRDRRVSKVASRRRSTLNPFEMESLISGNLGAPSPGA</sequence>
<proteinExistence type="inferred from homology"/>
<accession>A0A0G4MDY2</accession>
<evidence type="ECO:0000256" key="1">
    <source>
        <dbReference type="ARBA" id="ARBA00009291"/>
    </source>
</evidence>
<feature type="compositionally biased region" description="Polar residues" evidence="4">
    <location>
        <begin position="11"/>
        <end position="24"/>
    </location>
</feature>